<dbReference type="OrthoDB" id="7506088at2"/>
<keyword evidence="2" id="KW-0238">DNA-binding</keyword>
<dbReference type="InterPro" id="IPR050397">
    <property type="entry name" value="Env_Response_Regulators"/>
</dbReference>
<evidence type="ECO:0000313" key="6">
    <source>
        <dbReference type="Proteomes" id="UP000245073"/>
    </source>
</evidence>
<dbReference type="Gene3D" id="2.60.120.10">
    <property type="entry name" value="Jelly Rolls"/>
    <property type="match status" value="1"/>
</dbReference>
<dbReference type="Pfam" id="PF13545">
    <property type="entry name" value="HTH_Crp_2"/>
    <property type="match status" value="1"/>
</dbReference>
<feature type="domain" description="HTH crp-type" evidence="4">
    <location>
        <begin position="162"/>
        <end position="228"/>
    </location>
</feature>
<dbReference type="PANTHER" id="PTHR24567">
    <property type="entry name" value="CRP FAMILY TRANSCRIPTIONAL REGULATORY PROTEIN"/>
    <property type="match status" value="1"/>
</dbReference>
<evidence type="ECO:0000256" key="1">
    <source>
        <dbReference type="ARBA" id="ARBA00023015"/>
    </source>
</evidence>
<keyword evidence="3" id="KW-0804">Transcription</keyword>
<dbReference type="AlphaFoldDB" id="A0A2T9K520"/>
<sequence length="254" mass="27987">MADSAEPNSDRETRAERVSQAYAGNRLLQAMPEEARAALKSTMSMTALARGHVLFDVGEDVRNTYLPCRPTMVALLVVTAEGREVEAATIGWEGALGGIVSGGLKPAYGRAVVQAPGPAFIVPTARLDEMRQRFPAMGDLFTRYADALIAQMMQSVACNALHTIEQRCCRWLLSAHDRSGEDVVRLTQEALADMMGVQRTTVTAAAKVLQADGIIQTRRGRVEIRDRRKLERRACECYGQVEAHFERLLPEIKD</sequence>
<comment type="caution">
    <text evidence="5">The sequence shown here is derived from an EMBL/GenBank/DDBJ whole genome shotgun (WGS) entry which is preliminary data.</text>
</comment>
<dbReference type="SUPFAM" id="SSF46785">
    <property type="entry name" value="Winged helix' DNA-binding domain"/>
    <property type="match status" value="1"/>
</dbReference>
<dbReference type="Proteomes" id="UP000245073">
    <property type="component" value="Unassembled WGS sequence"/>
</dbReference>
<evidence type="ECO:0000256" key="3">
    <source>
        <dbReference type="ARBA" id="ARBA00023163"/>
    </source>
</evidence>
<dbReference type="GO" id="GO:0005829">
    <property type="term" value="C:cytosol"/>
    <property type="evidence" value="ECO:0007669"/>
    <property type="project" value="TreeGrafter"/>
</dbReference>
<dbReference type="InterPro" id="IPR012318">
    <property type="entry name" value="HTH_CRP"/>
</dbReference>
<organism evidence="5 6">
    <name type="scientific">Caulobacter endophyticus</name>
    <dbReference type="NCBI Taxonomy" id="2172652"/>
    <lineage>
        <taxon>Bacteria</taxon>
        <taxon>Pseudomonadati</taxon>
        <taxon>Pseudomonadota</taxon>
        <taxon>Alphaproteobacteria</taxon>
        <taxon>Caulobacterales</taxon>
        <taxon>Caulobacteraceae</taxon>
        <taxon>Caulobacter</taxon>
    </lineage>
</organism>
<dbReference type="RefSeq" id="WP_109100504.1">
    <property type="nucleotide sequence ID" value="NZ_QDKQ01000033.1"/>
</dbReference>
<keyword evidence="1" id="KW-0805">Transcription regulation</keyword>
<accession>A0A2T9K520</accession>
<dbReference type="GO" id="GO:0003700">
    <property type="term" value="F:DNA-binding transcription factor activity"/>
    <property type="evidence" value="ECO:0007669"/>
    <property type="project" value="TreeGrafter"/>
</dbReference>
<dbReference type="SUPFAM" id="SSF51206">
    <property type="entry name" value="cAMP-binding domain-like"/>
    <property type="match status" value="1"/>
</dbReference>
<dbReference type="PANTHER" id="PTHR24567:SF74">
    <property type="entry name" value="HTH-TYPE TRANSCRIPTIONAL REGULATOR ARCR"/>
    <property type="match status" value="1"/>
</dbReference>
<protein>
    <submittedName>
        <fullName evidence="5">Crp/Fnr family transcriptional regulator</fullName>
    </submittedName>
</protein>
<keyword evidence="6" id="KW-1185">Reference proteome</keyword>
<dbReference type="GO" id="GO:0003677">
    <property type="term" value="F:DNA binding"/>
    <property type="evidence" value="ECO:0007669"/>
    <property type="project" value="UniProtKB-KW"/>
</dbReference>
<proteinExistence type="predicted"/>
<dbReference type="InterPro" id="IPR018490">
    <property type="entry name" value="cNMP-bd_dom_sf"/>
</dbReference>
<dbReference type="InterPro" id="IPR036390">
    <property type="entry name" value="WH_DNA-bd_sf"/>
</dbReference>
<evidence type="ECO:0000256" key="2">
    <source>
        <dbReference type="ARBA" id="ARBA00023125"/>
    </source>
</evidence>
<dbReference type="EMBL" id="QDKQ01000033">
    <property type="protein sequence ID" value="PVM91034.1"/>
    <property type="molecule type" value="Genomic_DNA"/>
</dbReference>
<dbReference type="PROSITE" id="PS51063">
    <property type="entry name" value="HTH_CRP_2"/>
    <property type="match status" value="1"/>
</dbReference>
<evidence type="ECO:0000313" key="5">
    <source>
        <dbReference type="EMBL" id="PVM91034.1"/>
    </source>
</evidence>
<evidence type="ECO:0000259" key="4">
    <source>
        <dbReference type="PROSITE" id="PS51063"/>
    </source>
</evidence>
<reference evidence="5 6" key="1">
    <citation type="submission" date="2018-04" db="EMBL/GenBank/DDBJ databases">
        <title>The genome sequence of Caulobacter sp. 744.</title>
        <authorList>
            <person name="Gao J."/>
            <person name="Sun J."/>
        </authorList>
    </citation>
    <scope>NUCLEOTIDE SEQUENCE [LARGE SCALE GENOMIC DNA]</scope>
    <source>
        <strain evidence="5 6">774</strain>
    </source>
</reference>
<name>A0A2T9K520_9CAUL</name>
<dbReference type="InterPro" id="IPR014710">
    <property type="entry name" value="RmlC-like_jellyroll"/>
</dbReference>
<gene>
    <name evidence="5" type="ORF">DDF67_08140</name>
</gene>